<keyword evidence="1" id="KW-1133">Transmembrane helix</keyword>
<proteinExistence type="predicted"/>
<feature type="domain" description="Cation-transporting P-type ATPase N-terminal" evidence="2">
    <location>
        <begin position="57"/>
        <end position="127"/>
    </location>
</feature>
<dbReference type="InterPro" id="IPR004014">
    <property type="entry name" value="ATPase_P-typ_cation-transptr_N"/>
</dbReference>
<dbReference type="SUPFAM" id="SSF81665">
    <property type="entry name" value="Calcium ATPase, transmembrane domain M"/>
    <property type="match status" value="1"/>
</dbReference>
<protein>
    <recommendedName>
        <fullName evidence="2">Cation-transporting P-type ATPase N-terminal domain-containing protein</fullName>
    </recommendedName>
</protein>
<sequence length="198" mass="21139">MIKETNNRRTEKLGIDAFDEDLNVFPIMLAGYCEVIGMPPSDAEDIVVEGSPASMNKLSDVFLDDITSTDASVGLSSSSYSAALAKHGRNEVVVEATPMWKLFVRQFIGVMQLILVVCAVLSATFGDWTDFGIILGLVTINGVLAFREERAAMIALASLTASIESTVTVVRDGVSTSVNVVTLVPGDIILLIGGLKVR</sequence>
<evidence type="ECO:0000259" key="2">
    <source>
        <dbReference type="SMART" id="SM00831"/>
    </source>
</evidence>
<keyword evidence="1" id="KW-0812">Transmembrane</keyword>
<comment type="caution">
    <text evidence="3">The sequence shown here is derived from an EMBL/GenBank/DDBJ whole genome shotgun (WGS) entry which is preliminary data.</text>
</comment>
<dbReference type="Gene3D" id="2.70.150.10">
    <property type="entry name" value="Calcium-transporting ATPase, cytoplasmic transduction domain A"/>
    <property type="match status" value="1"/>
</dbReference>
<dbReference type="PANTHER" id="PTHR42861">
    <property type="entry name" value="CALCIUM-TRANSPORTING ATPASE"/>
    <property type="match status" value="1"/>
</dbReference>
<dbReference type="Pfam" id="PF00690">
    <property type="entry name" value="Cation_ATPase_N"/>
    <property type="match status" value="1"/>
</dbReference>
<evidence type="ECO:0000256" key="1">
    <source>
        <dbReference type="SAM" id="Phobius"/>
    </source>
</evidence>
<gene>
    <name evidence="3" type="ORF">TL16_g05829</name>
</gene>
<feature type="transmembrane region" description="Helical" evidence="1">
    <location>
        <begin position="131"/>
        <end position="147"/>
    </location>
</feature>
<dbReference type="Proteomes" id="UP001162640">
    <property type="component" value="Unassembled WGS sequence"/>
</dbReference>
<dbReference type="Gene3D" id="1.20.1110.10">
    <property type="entry name" value="Calcium-transporting ATPase, transmembrane domain"/>
    <property type="match status" value="1"/>
</dbReference>
<organism evidence="3 4">
    <name type="scientific">Triparma laevis f. inornata</name>
    <dbReference type="NCBI Taxonomy" id="1714386"/>
    <lineage>
        <taxon>Eukaryota</taxon>
        <taxon>Sar</taxon>
        <taxon>Stramenopiles</taxon>
        <taxon>Ochrophyta</taxon>
        <taxon>Bolidophyceae</taxon>
        <taxon>Parmales</taxon>
        <taxon>Triparmaceae</taxon>
        <taxon>Triparma</taxon>
    </lineage>
</organism>
<dbReference type="SMART" id="SM00831">
    <property type="entry name" value="Cation_ATPase_N"/>
    <property type="match status" value="1"/>
</dbReference>
<keyword evidence="1" id="KW-0472">Membrane</keyword>
<dbReference type="InterPro" id="IPR023298">
    <property type="entry name" value="ATPase_P-typ_TM_dom_sf"/>
</dbReference>
<evidence type="ECO:0000313" key="4">
    <source>
        <dbReference type="Proteomes" id="UP001162640"/>
    </source>
</evidence>
<reference evidence="4" key="1">
    <citation type="journal article" date="2023" name="Commun. Biol.">
        <title>Genome analysis of Parmales, the sister group of diatoms, reveals the evolutionary specialization of diatoms from phago-mixotrophs to photoautotrophs.</title>
        <authorList>
            <person name="Ban H."/>
            <person name="Sato S."/>
            <person name="Yoshikawa S."/>
            <person name="Yamada K."/>
            <person name="Nakamura Y."/>
            <person name="Ichinomiya M."/>
            <person name="Sato N."/>
            <person name="Blanc-Mathieu R."/>
            <person name="Endo H."/>
            <person name="Kuwata A."/>
            <person name="Ogata H."/>
        </authorList>
    </citation>
    <scope>NUCLEOTIDE SEQUENCE [LARGE SCALE GENOMIC DNA]</scope>
</reference>
<dbReference type="EMBL" id="BLQM01000172">
    <property type="protein sequence ID" value="GMH72097.1"/>
    <property type="molecule type" value="Genomic_DNA"/>
</dbReference>
<name>A0A9W7AMK2_9STRA</name>
<dbReference type="AlphaFoldDB" id="A0A9W7AMK2"/>
<feature type="transmembrane region" description="Helical" evidence="1">
    <location>
        <begin position="107"/>
        <end position="125"/>
    </location>
</feature>
<evidence type="ECO:0000313" key="3">
    <source>
        <dbReference type="EMBL" id="GMH72097.1"/>
    </source>
</evidence>
<accession>A0A9W7AMK2</accession>